<evidence type="ECO:0000313" key="1">
    <source>
        <dbReference type="EMBL" id="KAK4031313.1"/>
    </source>
</evidence>
<sequence length="59" mass="6618">MSEQAKVSTLLPTITTRRILRSPCDFYALAIDALGPSLEDLLNYYGRKFSLKTILLIAD</sequence>
<evidence type="ECO:0000313" key="2">
    <source>
        <dbReference type="Proteomes" id="UP001303115"/>
    </source>
</evidence>
<name>A0AAN6P6H3_9PEZI</name>
<organism evidence="1 2">
    <name type="scientific">Parachaetomium inaequale</name>
    <dbReference type="NCBI Taxonomy" id="2588326"/>
    <lineage>
        <taxon>Eukaryota</taxon>
        <taxon>Fungi</taxon>
        <taxon>Dikarya</taxon>
        <taxon>Ascomycota</taxon>
        <taxon>Pezizomycotina</taxon>
        <taxon>Sordariomycetes</taxon>
        <taxon>Sordariomycetidae</taxon>
        <taxon>Sordariales</taxon>
        <taxon>Chaetomiaceae</taxon>
        <taxon>Parachaetomium</taxon>
    </lineage>
</organism>
<dbReference type="Proteomes" id="UP001303115">
    <property type="component" value="Unassembled WGS sequence"/>
</dbReference>
<gene>
    <name evidence="1" type="ORF">C8A01DRAFT_42223</name>
</gene>
<accession>A0AAN6P6H3</accession>
<proteinExistence type="predicted"/>
<dbReference type="AlphaFoldDB" id="A0AAN6P6H3"/>
<reference evidence="2" key="1">
    <citation type="journal article" date="2023" name="Mol. Phylogenet. Evol.">
        <title>Genome-scale phylogeny and comparative genomics of the fungal order Sordariales.</title>
        <authorList>
            <person name="Hensen N."/>
            <person name="Bonometti L."/>
            <person name="Westerberg I."/>
            <person name="Brannstrom I.O."/>
            <person name="Guillou S."/>
            <person name="Cros-Aarteil S."/>
            <person name="Calhoun S."/>
            <person name="Haridas S."/>
            <person name="Kuo A."/>
            <person name="Mondo S."/>
            <person name="Pangilinan J."/>
            <person name="Riley R."/>
            <person name="LaButti K."/>
            <person name="Andreopoulos B."/>
            <person name="Lipzen A."/>
            <person name="Chen C."/>
            <person name="Yan M."/>
            <person name="Daum C."/>
            <person name="Ng V."/>
            <person name="Clum A."/>
            <person name="Steindorff A."/>
            <person name="Ohm R.A."/>
            <person name="Martin F."/>
            <person name="Silar P."/>
            <person name="Natvig D.O."/>
            <person name="Lalanne C."/>
            <person name="Gautier V."/>
            <person name="Ament-Velasquez S.L."/>
            <person name="Kruys A."/>
            <person name="Hutchinson M.I."/>
            <person name="Powell A.J."/>
            <person name="Barry K."/>
            <person name="Miller A.N."/>
            <person name="Grigoriev I.V."/>
            <person name="Debuchy R."/>
            <person name="Gladieux P."/>
            <person name="Hiltunen Thoren M."/>
            <person name="Johannesson H."/>
        </authorList>
    </citation>
    <scope>NUCLEOTIDE SEQUENCE [LARGE SCALE GENOMIC DNA]</scope>
    <source>
        <strain evidence="2">CBS 284.82</strain>
    </source>
</reference>
<dbReference type="EMBL" id="MU854883">
    <property type="protein sequence ID" value="KAK4031313.1"/>
    <property type="molecule type" value="Genomic_DNA"/>
</dbReference>
<protein>
    <submittedName>
        <fullName evidence="1">Uncharacterized protein</fullName>
    </submittedName>
</protein>
<comment type="caution">
    <text evidence="1">The sequence shown here is derived from an EMBL/GenBank/DDBJ whole genome shotgun (WGS) entry which is preliminary data.</text>
</comment>
<dbReference type="Gene3D" id="1.10.510.10">
    <property type="entry name" value="Transferase(Phosphotransferase) domain 1"/>
    <property type="match status" value="1"/>
</dbReference>
<keyword evidence="2" id="KW-1185">Reference proteome</keyword>